<evidence type="ECO:0008006" key="5">
    <source>
        <dbReference type="Google" id="ProtNLM"/>
    </source>
</evidence>
<dbReference type="PANTHER" id="PTHR37049:SF4">
    <property type="entry name" value="RHODANESE DOMAIN-CONTAINING PROTEIN"/>
    <property type="match status" value="1"/>
</dbReference>
<accession>A0A9P6FYN6</accession>
<dbReference type="EMBL" id="JAABOA010000468">
    <property type="protein sequence ID" value="KAF9584227.1"/>
    <property type="molecule type" value="Genomic_DNA"/>
</dbReference>
<dbReference type="AlphaFoldDB" id="A0A9P6FYN6"/>
<organism evidence="3 4">
    <name type="scientific">Lunasporangiospora selenospora</name>
    <dbReference type="NCBI Taxonomy" id="979761"/>
    <lineage>
        <taxon>Eukaryota</taxon>
        <taxon>Fungi</taxon>
        <taxon>Fungi incertae sedis</taxon>
        <taxon>Mucoromycota</taxon>
        <taxon>Mortierellomycotina</taxon>
        <taxon>Mortierellomycetes</taxon>
        <taxon>Mortierellales</taxon>
        <taxon>Mortierellaceae</taxon>
        <taxon>Lunasporangiospora</taxon>
    </lineage>
</organism>
<feature type="region of interest" description="Disordered" evidence="1">
    <location>
        <begin position="434"/>
        <end position="464"/>
    </location>
</feature>
<evidence type="ECO:0000313" key="3">
    <source>
        <dbReference type="EMBL" id="KAF9584227.1"/>
    </source>
</evidence>
<dbReference type="SUPFAM" id="SSF52096">
    <property type="entry name" value="ClpP/crotonase"/>
    <property type="match status" value="1"/>
</dbReference>
<feature type="compositionally biased region" description="Pro residues" evidence="1">
    <location>
        <begin position="69"/>
        <end position="83"/>
    </location>
</feature>
<dbReference type="InterPro" id="IPR029045">
    <property type="entry name" value="ClpP/crotonase-like_dom_sf"/>
</dbReference>
<comment type="caution">
    <text evidence="3">The sequence shown here is derived from an EMBL/GenBank/DDBJ whole genome shotgun (WGS) entry which is preliminary data.</text>
</comment>
<dbReference type="OrthoDB" id="27214at2759"/>
<dbReference type="InterPro" id="IPR052766">
    <property type="entry name" value="S41A_metabolite_peptidase"/>
</dbReference>
<feature type="compositionally biased region" description="Low complexity" evidence="1">
    <location>
        <begin position="434"/>
        <end position="444"/>
    </location>
</feature>
<feature type="chain" id="PRO_5040317475" description="Tail specific protease domain-containing protein" evidence="2">
    <location>
        <begin position="32"/>
        <end position="778"/>
    </location>
</feature>
<evidence type="ECO:0000256" key="2">
    <source>
        <dbReference type="SAM" id="SignalP"/>
    </source>
</evidence>
<dbReference type="Gene3D" id="3.90.226.10">
    <property type="entry name" value="2-enoyl-CoA Hydratase, Chain A, domain 1"/>
    <property type="match status" value="1"/>
</dbReference>
<protein>
    <recommendedName>
        <fullName evidence="5">Tail specific protease domain-containing protein</fullName>
    </recommendedName>
</protein>
<proteinExistence type="predicted"/>
<name>A0A9P6FYN6_9FUNG</name>
<gene>
    <name evidence="3" type="ORF">BGW38_007162</name>
</gene>
<feature type="signal peptide" evidence="2">
    <location>
        <begin position="1"/>
        <end position="31"/>
    </location>
</feature>
<dbReference type="PANTHER" id="PTHR37049">
    <property type="entry name" value="PEPTIDASE S41 FAMILY PROTEIN"/>
    <property type="match status" value="1"/>
</dbReference>
<feature type="compositionally biased region" description="Basic and acidic residues" evidence="1">
    <location>
        <begin position="447"/>
        <end position="461"/>
    </location>
</feature>
<keyword evidence="2" id="KW-0732">Signal</keyword>
<keyword evidence="4" id="KW-1185">Reference proteome</keyword>
<evidence type="ECO:0000313" key="4">
    <source>
        <dbReference type="Proteomes" id="UP000780801"/>
    </source>
</evidence>
<evidence type="ECO:0000256" key="1">
    <source>
        <dbReference type="SAM" id="MobiDB-lite"/>
    </source>
</evidence>
<sequence>MSLAKCLFIGLSVSLVLVGAGSQFGTGSVDAAPLARTELSGPHLVPLRSSQWEPLEKRLNQAVEQLKPLAPPSSPLPQSPPAPLKSLQKRQDPQLDPCTILGGKVEPDITYSMVRDCYHNVPLNKTEANNALSTLYTLFRDYYIFLDYSRLDHQEKPYTNPGVDILSELDRMGLKLNDDGQGAGEGFKNDFDFQTKMDLLVNRLNDAHANYLALCYRKFLYTQPFELYAPVINNKQSLRILRDNSDQGLEDCEILSINGVLGLDAVQSWVDTHFGYSKDRGVRLNKALSGMIYNAQRQEWVLYPGQFTSRSALPEDEVLNYRIQCPPSEAHPQGRDETIEGEWNVFRLVTWQSFDDTESYLRNNCYSDTDPTVKGNLQKRDEQDHLWQTWRRLERRQSVDGALDGKTRDADAEYSLVAAAVEIPRDATLMSLLPPAPASPLAMPGQKRQDGLSAHEKRQDDSTQDGILTSVADLVYNSTSMAFYQLKNFPKVGVVVIPTHMISLSKEGVEFGIGFERLDILGVENIILDMTGNGGGYVNFAYDLIDSLFPPPKNSNPDQEADEMDPEAIGIYWASVYQSDLRTSSSIMALAQADFVNKTYTSYFNPESYFNPVTGYEFEDNFFLGGHRERRVHSPIGYTSRVWMYHNPMYLPLDRVRINKNPTFIVLTDGACGSACGMSMNRLKNRHGLKSYAVGGRHEEDLSLFSFAGASVYSLDEILNDFDKLGVDPPMRRMRYKGIYRVPVMEFFWEDNPVPIEYNPKLYKADFHLDYTPETAAS</sequence>
<feature type="region of interest" description="Disordered" evidence="1">
    <location>
        <begin position="68"/>
        <end position="92"/>
    </location>
</feature>
<reference evidence="3" key="1">
    <citation type="journal article" date="2020" name="Fungal Divers.">
        <title>Resolving the Mortierellaceae phylogeny through synthesis of multi-gene phylogenetics and phylogenomics.</title>
        <authorList>
            <person name="Vandepol N."/>
            <person name="Liber J."/>
            <person name="Desiro A."/>
            <person name="Na H."/>
            <person name="Kennedy M."/>
            <person name="Barry K."/>
            <person name="Grigoriev I.V."/>
            <person name="Miller A.N."/>
            <person name="O'Donnell K."/>
            <person name="Stajich J.E."/>
            <person name="Bonito G."/>
        </authorList>
    </citation>
    <scope>NUCLEOTIDE SEQUENCE</scope>
    <source>
        <strain evidence="3">KOD1015</strain>
    </source>
</reference>
<dbReference type="Proteomes" id="UP000780801">
    <property type="component" value="Unassembled WGS sequence"/>
</dbReference>